<dbReference type="Gene3D" id="3.60.10.10">
    <property type="entry name" value="Endonuclease/exonuclease/phosphatase"/>
    <property type="match status" value="1"/>
</dbReference>
<dbReference type="SUPFAM" id="SSF56672">
    <property type="entry name" value="DNA/RNA polymerases"/>
    <property type="match status" value="1"/>
</dbReference>
<proteinExistence type="predicted"/>
<dbReference type="InterPro" id="IPR000477">
    <property type="entry name" value="RT_dom"/>
</dbReference>
<dbReference type="InterPro" id="IPR043502">
    <property type="entry name" value="DNA/RNA_pol_sf"/>
</dbReference>
<sequence>MLGVRPHSRWLQGTGQEPAVQALRRGRSPLHTVRKRPKVCPVPGNGGQKPLSGKFSVRRPAGSLQVVQLNTNHCEAAQELLLRTMQRYSRDIALLSEPYKVPTKDASWCEDACGLAAIVTSGRCIIEERLSSPTDEGFVAAVIGGVTVCSCYAPPRWPLDQYARMLDNIVELLDRHRRPIVLAGDFNAWSTSWGSKSNNTRGDRLEEAIGRLNLVLVNDGGASTFRKNGRESWIDLTFCSPELLSGMQWQVREDFTFSDHLALWYTVERTVPSCEGSNPPECRSKAEPTRPASWKTGMFQKDLFTAALCRYDSDSAEPLSVEALTSAMVTACDVTMARRSGQPRRKNSSPWWTPKLQELWVACRRARRRKQRCKTDSERESAHLTFKRAKKALSVEIKRAKKASFHRLIKDAESNIWGGAFRNAYGGLRGSNVPRETCPVRLRTIVADLFPLPERSVWPDTPYGAVEGEVMAPVTDEELQLAAQRLVPGKAPGPDGLPNIALKTALLSCPAMFRKALQKCLEECVFPDRWKRQKLLLLPKPGRNPGDASSYRPICLLDTMGKLLERLILNRLTTFTEGSNGLSDKQFGFRHGKSTVDAIRMVVASANRARIQRRSGERFCAVVTIDVKNAFNNASWLAIARALHGMRVPDYLCRILGSYFDNRVLLYDTESGPQEVQLTAGVPQGSVLGPTLWNVMFDGVLRLRLPVGTLVVGFADDMVLTVSGQSLNEVIVNAERSIEAVETWMAGVGLEVAHHKTEMILVSNLQEVQVASITIGSHVVQSQEAIRYLGVMVDYRLSSGSHVEYATSKANKALHALSSIMCRTSGLSSSKRRLLAGVISSVLRYAGPAWARALTVQSNLVLLNQVHRLTAIRVAGSFSTVSLAAVCVITGMIPVGILVEEDRECYAGRGRAGIRADARRRTMERWQREWENDARGRWTHRLIPVIECWTSRGYGELNFHLTQFLTGHGYFREYLHRIRRASSPLCPACVEVVESPEHVLFHCPRFDEARARLRGI</sequence>
<dbReference type="CDD" id="cd01650">
    <property type="entry name" value="RT_nLTR_like"/>
    <property type="match status" value="1"/>
</dbReference>
<evidence type="ECO:0000313" key="2">
    <source>
        <dbReference type="EMBL" id="MBW68225.1"/>
    </source>
</evidence>
<feature type="domain" description="Reverse transcriptase" evidence="1">
    <location>
        <begin position="519"/>
        <end position="793"/>
    </location>
</feature>
<reference evidence="2" key="1">
    <citation type="submission" date="2018-01" db="EMBL/GenBank/DDBJ databases">
        <title>An insight into the sialome of Amazonian anophelines.</title>
        <authorList>
            <person name="Ribeiro J.M."/>
            <person name="Scarpassa V."/>
            <person name="Calvo E."/>
        </authorList>
    </citation>
    <scope>NUCLEOTIDE SEQUENCE</scope>
</reference>
<dbReference type="PROSITE" id="PS50878">
    <property type="entry name" value="RT_POL"/>
    <property type="match status" value="1"/>
</dbReference>
<dbReference type="VEuPathDB" id="VectorBase:ADAR2_009558"/>
<dbReference type="InterPro" id="IPR036691">
    <property type="entry name" value="Endo/exonu/phosph_ase_sf"/>
</dbReference>
<name>A0A2M4CSI6_ANODA</name>
<accession>A0A2M4CSI6</accession>
<dbReference type="SUPFAM" id="SSF56219">
    <property type="entry name" value="DNase I-like"/>
    <property type="match status" value="1"/>
</dbReference>
<dbReference type="GO" id="GO:0071897">
    <property type="term" value="P:DNA biosynthetic process"/>
    <property type="evidence" value="ECO:0007669"/>
    <property type="project" value="UniProtKB-ARBA"/>
</dbReference>
<dbReference type="Pfam" id="PF14529">
    <property type="entry name" value="Exo_endo_phos_2"/>
    <property type="match status" value="1"/>
</dbReference>
<dbReference type="GO" id="GO:0003824">
    <property type="term" value="F:catalytic activity"/>
    <property type="evidence" value="ECO:0007669"/>
    <property type="project" value="InterPro"/>
</dbReference>
<dbReference type="EMBL" id="GGFL01004047">
    <property type="protein sequence ID" value="MBW68225.1"/>
    <property type="molecule type" value="Transcribed_RNA"/>
</dbReference>
<organism evidence="2">
    <name type="scientific">Anopheles darlingi</name>
    <name type="common">Mosquito</name>
    <dbReference type="NCBI Taxonomy" id="43151"/>
    <lineage>
        <taxon>Eukaryota</taxon>
        <taxon>Metazoa</taxon>
        <taxon>Ecdysozoa</taxon>
        <taxon>Arthropoda</taxon>
        <taxon>Hexapoda</taxon>
        <taxon>Insecta</taxon>
        <taxon>Pterygota</taxon>
        <taxon>Neoptera</taxon>
        <taxon>Endopterygota</taxon>
        <taxon>Diptera</taxon>
        <taxon>Nematocera</taxon>
        <taxon>Culicoidea</taxon>
        <taxon>Culicidae</taxon>
        <taxon>Anophelinae</taxon>
        <taxon>Anopheles</taxon>
    </lineage>
</organism>
<dbReference type="Pfam" id="PF00078">
    <property type="entry name" value="RVT_1"/>
    <property type="match status" value="1"/>
</dbReference>
<dbReference type="CDD" id="cd09077">
    <property type="entry name" value="R1-I-EN"/>
    <property type="match status" value="1"/>
</dbReference>
<dbReference type="AlphaFoldDB" id="A0A2M4CSI6"/>
<dbReference type="PANTHER" id="PTHR19446">
    <property type="entry name" value="REVERSE TRANSCRIPTASES"/>
    <property type="match status" value="1"/>
</dbReference>
<evidence type="ECO:0000259" key="1">
    <source>
        <dbReference type="PROSITE" id="PS50878"/>
    </source>
</evidence>
<protein>
    <submittedName>
        <fullName evidence="2">Putative retrovirus-related pol polyprotein from type-1 retrotransposable element</fullName>
    </submittedName>
</protein>
<dbReference type="VEuPathDB" id="VectorBase:ADAR2_001434"/>
<dbReference type="InterPro" id="IPR005135">
    <property type="entry name" value="Endo/exonuclease/phosphatase"/>
</dbReference>